<evidence type="ECO:0000256" key="1">
    <source>
        <dbReference type="SAM" id="Phobius"/>
    </source>
</evidence>
<accession>A0ABV5CEK1</accession>
<keyword evidence="1" id="KW-0472">Membrane</keyword>
<keyword evidence="1" id="KW-1133">Transmembrane helix</keyword>
<proteinExistence type="predicted"/>
<sequence length="587" mass="66896">MNKALKIVLAIFLFIIIAVLAGSWYLSKHWRPILNERLQVLVSSSSDSLYTLTYDDLEFSWYRGYASLTNVALKPNQAVFDRMKADSLAPDNQYSIQVGLVEIKNFHPSRLYRQQKLNIDDIILVDPVVSVINETMPKKDTIEVKDQRTLYQKISKLLKEIRVDNFNVNNLTLTYQNNNTDDSITTRLKNINLQVSDILLDSLSGQDTSRIYYSKGVHFKMKNYRIATRDSLYHVNLSDIDFSTAAKELKIDHVALVPRYNKDEFYEMAAKPTERFELSFDSLLIQGIDIPRLLESQQFRATKISTSGGDMEVAANTNYPKPVTDKRGKDPHQQILKLAWNIGVDTLHLSNMNIVYEELSKVTQQRGKISFNNSEISLYNITNDSLLLSRSPHLKAEVRTKFMNAASLDVHFDFNMLSEIGAFQYHGKLGAMNGRVLNQVLKPLAQIEINSADIRSLAFNFKIDQRKSVGTVDFRYDNLKVKLLMLEDKGAIISKRKLASSLATTVIINSSNPDGIGKYTRGNVYYNRPQSYAFFKIIWKSLFQGIKTSAGVSEEREAKLKNTAKDTKRAAKKVGSFIKGIFKKKEE</sequence>
<protein>
    <recommendedName>
        <fullName evidence="4">AsmA-like C-terminal domain-containing protein</fullName>
    </recommendedName>
</protein>
<dbReference type="EMBL" id="JBBVGT010000002">
    <property type="protein sequence ID" value="MFB5945758.1"/>
    <property type="molecule type" value="Genomic_DNA"/>
</dbReference>
<evidence type="ECO:0000313" key="2">
    <source>
        <dbReference type="EMBL" id="MFB5945758.1"/>
    </source>
</evidence>
<evidence type="ECO:0008006" key="4">
    <source>
        <dbReference type="Google" id="ProtNLM"/>
    </source>
</evidence>
<evidence type="ECO:0000313" key="3">
    <source>
        <dbReference type="Proteomes" id="UP001580928"/>
    </source>
</evidence>
<gene>
    <name evidence="2" type="ORF">WKR92_07920</name>
</gene>
<reference evidence="2 3" key="1">
    <citation type="submission" date="2024-04" db="EMBL/GenBank/DDBJ databases">
        <title>Albibacterium profundi sp. nov., isolated from sediment of the Challenger Deep of Mariana Trench.</title>
        <authorList>
            <person name="Wang Y."/>
        </authorList>
    </citation>
    <scope>NUCLEOTIDE SEQUENCE [LARGE SCALE GENOMIC DNA]</scope>
    <source>
        <strain evidence="2 3">RHL897</strain>
    </source>
</reference>
<name>A0ABV5CEK1_9SPHI</name>
<feature type="transmembrane region" description="Helical" evidence="1">
    <location>
        <begin position="7"/>
        <end position="26"/>
    </location>
</feature>
<keyword evidence="1" id="KW-0812">Transmembrane</keyword>
<comment type="caution">
    <text evidence="2">The sequence shown here is derived from an EMBL/GenBank/DDBJ whole genome shotgun (WGS) entry which is preliminary data.</text>
</comment>
<dbReference type="Proteomes" id="UP001580928">
    <property type="component" value="Unassembled WGS sequence"/>
</dbReference>
<keyword evidence="3" id="KW-1185">Reference proteome</keyword>
<organism evidence="2 3">
    <name type="scientific">Albibacterium profundi</name>
    <dbReference type="NCBI Taxonomy" id="3134906"/>
    <lineage>
        <taxon>Bacteria</taxon>
        <taxon>Pseudomonadati</taxon>
        <taxon>Bacteroidota</taxon>
        <taxon>Sphingobacteriia</taxon>
        <taxon>Sphingobacteriales</taxon>
        <taxon>Sphingobacteriaceae</taxon>
        <taxon>Albibacterium</taxon>
    </lineage>
</organism>
<dbReference type="RefSeq" id="WP_375557291.1">
    <property type="nucleotide sequence ID" value="NZ_JBBVGT010000002.1"/>
</dbReference>